<evidence type="ECO:0000313" key="8">
    <source>
        <dbReference type="Proteomes" id="UP000612855"/>
    </source>
</evidence>
<dbReference type="CDD" id="cd00609">
    <property type="entry name" value="AAT_like"/>
    <property type="match status" value="1"/>
</dbReference>
<keyword evidence="4" id="KW-0238">DNA-binding</keyword>
<evidence type="ECO:0000256" key="1">
    <source>
        <dbReference type="ARBA" id="ARBA00005384"/>
    </source>
</evidence>
<reference evidence="8" key="1">
    <citation type="journal article" date="2019" name="Int. J. Syst. Evol. Microbiol.">
        <title>The Global Catalogue of Microorganisms (GCM) 10K type strain sequencing project: providing services to taxonomists for standard genome sequencing and annotation.</title>
        <authorList>
            <consortium name="The Broad Institute Genomics Platform"/>
            <consortium name="The Broad Institute Genome Sequencing Center for Infectious Disease"/>
            <person name="Wu L."/>
            <person name="Ma J."/>
        </authorList>
    </citation>
    <scope>NUCLEOTIDE SEQUENCE [LARGE SCALE GENOMIC DNA]</scope>
    <source>
        <strain evidence="8">CGMCC 1.12664</strain>
    </source>
</reference>
<evidence type="ECO:0000259" key="6">
    <source>
        <dbReference type="PROSITE" id="PS50949"/>
    </source>
</evidence>
<dbReference type="SMART" id="SM00345">
    <property type="entry name" value="HTH_GNTR"/>
    <property type="match status" value="1"/>
</dbReference>
<evidence type="ECO:0000256" key="3">
    <source>
        <dbReference type="ARBA" id="ARBA00023015"/>
    </source>
</evidence>
<dbReference type="GO" id="GO:0003700">
    <property type="term" value="F:DNA-binding transcription factor activity"/>
    <property type="evidence" value="ECO:0007669"/>
    <property type="project" value="InterPro"/>
</dbReference>
<dbReference type="RefSeq" id="WP_188476311.1">
    <property type="nucleotide sequence ID" value="NZ_BMFJ01000001.1"/>
</dbReference>
<dbReference type="Gene3D" id="1.10.10.10">
    <property type="entry name" value="Winged helix-like DNA-binding domain superfamily/Winged helix DNA-binding domain"/>
    <property type="match status" value="1"/>
</dbReference>
<dbReference type="PANTHER" id="PTHR46577">
    <property type="entry name" value="HTH-TYPE TRANSCRIPTIONAL REGULATORY PROTEIN GABR"/>
    <property type="match status" value="1"/>
</dbReference>
<dbReference type="Gene3D" id="3.90.1150.10">
    <property type="entry name" value="Aspartate Aminotransferase, domain 1"/>
    <property type="match status" value="1"/>
</dbReference>
<feature type="domain" description="HTH gntR-type" evidence="6">
    <location>
        <begin position="13"/>
        <end position="81"/>
    </location>
</feature>
<dbReference type="PANTHER" id="PTHR46577:SF1">
    <property type="entry name" value="HTH-TYPE TRANSCRIPTIONAL REGULATORY PROTEIN GABR"/>
    <property type="match status" value="1"/>
</dbReference>
<protein>
    <submittedName>
        <fullName evidence="7">GntR family transcriptional regulator</fullName>
    </submittedName>
</protein>
<dbReference type="SUPFAM" id="SSF46785">
    <property type="entry name" value="Winged helix' DNA-binding domain"/>
    <property type="match status" value="1"/>
</dbReference>
<gene>
    <name evidence="7" type="ORF">GCM10011360_07270</name>
</gene>
<dbReference type="InterPro" id="IPR051446">
    <property type="entry name" value="HTH_trans_reg/aminotransferase"/>
</dbReference>
<dbReference type="InterPro" id="IPR015422">
    <property type="entry name" value="PyrdxlP-dep_Trfase_small"/>
</dbReference>
<dbReference type="Pfam" id="PF00392">
    <property type="entry name" value="GntR"/>
    <property type="match status" value="1"/>
</dbReference>
<keyword evidence="5" id="KW-0804">Transcription</keyword>
<comment type="similarity">
    <text evidence="1">In the C-terminal section; belongs to the class-I pyridoxal-phosphate-dependent aminotransferase family.</text>
</comment>
<dbReference type="Gene3D" id="3.40.640.10">
    <property type="entry name" value="Type I PLP-dependent aspartate aminotransferase-like (Major domain)"/>
    <property type="match status" value="1"/>
</dbReference>
<dbReference type="CDD" id="cd07377">
    <property type="entry name" value="WHTH_GntR"/>
    <property type="match status" value="1"/>
</dbReference>
<organism evidence="7 8">
    <name type="scientific">Primorskyibacter flagellatus</name>
    <dbReference type="NCBI Taxonomy" id="1387277"/>
    <lineage>
        <taxon>Bacteria</taxon>
        <taxon>Pseudomonadati</taxon>
        <taxon>Pseudomonadota</taxon>
        <taxon>Alphaproteobacteria</taxon>
        <taxon>Rhodobacterales</taxon>
        <taxon>Roseobacteraceae</taxon>
        <taxon>Primorskyibacter</taxon>
    </lineage>
</organism>
<evidence type="ECO:0000256" key="5">
    <source>
        <dbReference type="ARBA" id="ARBA00023163"/>
    </source>
</evidence>
<dbReference type="GO" id="GO:0003677">
    <property type="term" value="F:DNA binding"/>
    <property type="evidence" value="ECO:0007669"/>
    <property type="project" value="UniProtKB-KW"/>
</dbReference>
<evidence type="ECO:0000256" key="4">
    <source>
        <dbReference type="ARBA" id="ARBA00023125"/>
    </source>
</evidence>
<dbReference type="PROSITE" id="PS50949">
    <property type="entry name" value="HTH_GNTR"/>
    <property type="match status" value="1"/>
</dbReference>
<evidence type="ECO:0000256" key="2">
    <source>
        <dbReference type="ARBA" id="ARBA00022898"/>
    </source>
</evidence>
<dbReference type="Proteomes" id="UP000612855">
    <property type="component" value="Unassembled WGS sequence"/>
</dbReference>
<dbReference type="InterPro" id="IPR036388">
    <property type="entry name" value="WH-like_DNA-bd_sf"/>
</dbReference>
<evidence type="ECO:0000313" key="7">
    <source>
        <dbReference type="EMBL" id="GGE21174.1"/>
    </source>
</evidence>
<dbReference type="InterPro" id="IPR000524">
    <property type="entry name" value="Tscrpt_reg_HTH_GntR"/>
</dbReference>
<sequence length="455" mass="49540">MIDWTPTDIESGKPRYIAIAEALAEDIRAGRLKPGDRLPPQRRLAERLKIDFTTVSRGYAEAQARGHVESHVGRGTFVRSTSVSAAPDPARAREEDLAMNMPPEPVDPELRRRMQEGLGYVSNNLIDLLRYQTSTGSERDRVAASIWLSMRGMVPSLDRIAVTPGAHATMAAILSIIARPGDTILCEDITYPGIRNIAGRLQLKLVGLAGDDSGILPDALDEAVRDHAPKALYLNPTLQNPTTLTIPEHRRLAIAERLRHHDLTLIEDDAYGFIPARGPAPIALSAPDLTWHIGGLAKCIGAGLRLAYTIAPTPRCAHHLSQAIRALSVMPSPLSMALTTQWIEDGTADGIRRFIRSETAARQAIAAEVLAGHSYRSAENAFNLWLRLPEGRTRADVLARMARRSIGLMPSDAFTVRGTPGEYLRVGLGGPSSRQALRENLNMLAAALVPNTFMG</sequence>
<dbReference type="EMBL" id="BMFJ01000001">
    <property type="protein sequence ID" value="GGE21174.1"/>
    <property type="molecule type" value="Genomic_DNA"/>
</dbReference>
<dbReference type="AlphaFoldDB" id="A0A917A0N7"/>
<dbReference type="Pfam" id="PF00155">
    <property type="entry name" value="Aminotran_1_2"/>
    <property type="match status" value="1"/>
</dbReference>
<dbReference type="InterPro" id="IPR036390">
    <property type="entry name" value="WH_DNA-bd_sf"/>
</dbReference>
<dbReference type="SUPFAM" id="SSF53383">
    <property type="entry name" value="PLP-dependent transferases"/>
    <property type="match status" value="1"/>
</dbReference>
<dbReference type="InterPro" id="IPR015424">
    <property type="entry name" value="PyrdxlP-dep_Trfase"/>
</dbReference>
<dbReference type="GO" id="GO:0030170">
    <property type="term" value="F:pyridoxal phosphate binding"/>
    <property type="evidence" value="ECO:0007669"/>
    <property type="project" value="InterPro"/>
</dbReference>
<accession>A0A917A0N7</accession>
<proteinExistence type="inferred from homology"/>
<dbReference type="InterPro" id="IPR004839">
    <property type="entry name" value="Aminotransferase_I/II_large"/>
</dbReference>
<keyword evidence="3" id="KW-0805">Transcription regulation</keyword>
<name>A0A917A0N7_9RHOB</name>
<keyword evidence="2" id="KW-0663">Pyridoxal phosphate</keyword>
<dbReference type="InterPro" id="IPR015421">
    <property type="entry name" value="PyrdxlP-dep_Trfase_major"/>
</dbReference>
<comment type="caution">
    <text evidence="7">The sequence shown here is derived from an EMBL/GenBank/DDBJ whole genome shotgun (WGS) entry which is preliminary data.</text>
</comment>
<keyword evidence="8" id="KW-1185">Reference proteome</keyword>